<reference evidence="2" key="1">
    <citation type="journal article" date="2015" name="Nature">
        <title>Complex archaea that bridge the gap between prokaryotes and eukaryotes.</title>
        <authorList>
            <person name="Spang A."/>
            <person name="Saw J.H."/>
            <person name="Jorgensen S.L."/>
            <person name="Zaremba-Niedzwiedzka K."/>
            <person name="Martijn J."/>
            <person name="Lind A.E."/>
            <person name="van Eijk R."/>
            <person name="Schleper C."/>
            <person name="Guy L."/>
            <person name="Ettema T.J."/>
        </authorList>
    </citation>
    <scope>NUCLEOTIDE SEQUENCE</scope>
</reference>
<sequence length="216" mass="24225">EIESMKGERNDAIEYGLGGMKQTTNADKNNLNDQSKASDKDHIDNPIKGEGKLKDELLKMINAFKADAITLEELAEAMGHEDQLLTKEHEEALKLQNAIKELGLKNPIEDIKIMQDKIKADSEAVLNARLDKEFGTNPDTDKKENLLRIYAEERIANVEGKDLEEKIENIKKSPIALKHAKEKTDYNSDINKIGVVETTKAVNNDTKTDTIVIDKI</sequence>
<feature type="compositionally biased region" description="Basic and acidic residues" evidence="1">
    <location>
        <begin position="36"/>
        <end position="48"/>
    </location>
</feature>
<gene>
    <name evidence="2" type="ORF">LCGC14_2629680</name>
</gene>
<accession>A0A0F9AN91</accession>
<feature type="compositionally biased region" description="Basic and acidic residues" evidence="1">
    <location>
        <begin position="1"/>
        <end position="12"/>
    </location>
</feature>
<feature type="non-terminal residue" evidence="2">
    <location>
        <position position="1"/>
    </location>
</feature>
<protein>
    <submittedName>
        <fullName evidence="2">Uncharacterized protein</fullName>
    </submittedName>
</protein>
<dbReference type="EMBL" id="LAZR01045071">
    <property type="protein sequence ID" value="KKK99745.1"/>
    <property type="molecule type" value="Genomic_DNA"/>
</dbReference>
<proteinExistence type="predicted"/>
<evidence type="ECO:0000313" key="2">
    <source>
        <dbReference type="EMBL" id="KKK99745.1"/>
    </source>
</evidence>
<organism evidence="2">
    <name type="scientific">marine sediment metagenome</name>
    <dbReference type="NCBI Taxonomy" id="412755"/>
    <lineage>
        <taxon>unclassified sequences</taxon>
        <taxon>metagenomes</taxon>
        <taxon>ecological metagenomes</taxon>
    </lineage>
</organism>
<evidence type="ECO:0000256" key="1">
    <source>
        <dbReference type="SAM" id="MobiDB-lite"/>
    </source>
</evidence>
<feature type="compositionally biased region" description="Polar residues" evidence="1">
    <location>
        <begin position="21"/>
        <end position="35"/>
    </location>
</feature>
<dbReference type="AlphaFoldDB" id="A0A0F9AN91"/>
<name>A0A0F9AN91_9ZZZZ</name>
<feature type="region of interest" description="Disordered" evidence="1">
    <location>
        <begin position="1"/>
        <end position="48"/>
    </location>
</feature>
<comment type="caution">
    <text evidence="2">The sequence shown here is derived from an EMBL/GenBank/DDBJ whole genome shotgun (WGS) entry which is preliminary data.</text>
</comment>